<protein>
    <submittedName>
        <fullName evidence="6">Alpha/beta-hydrolase</fullName>
    </submittedName>
</protein>
<gene>
    <name evidence="6" type="ORF">P154DRAFT_486262</name>
</gene>
<name>A0A6A5WNY9_9PLEO</name>
<evidence type="ECO:0000259" key="4">
    <source>
        <dbReference type="Pfam" id="PF01764"/>
    </source>
</evidence>
<dbReference type="PANTHER" id="PTHR46640:SF1">
    <property type="entry name" value="FUNGAL LIPASE-LIKE DOMAIN-CONTAINING PROTEIN-RELATED"/>
    <property type="match status" value="1"/>
</dbReference>
<dbReference type="CDD" id="cd00519">
    <property type="entry name" value="Lipase_3"/>
    <property type="match status" value="1"/>
</dbReference>
<feature type="domain" description="Fungal lipase-type" evidence="4">
    <location>
        <begin position="106"/>
        <end position="237"/>
    </location>
</feature>
<dbReference type="Proteomes" id="UP000799779">
    <property type="component" value="Unassembled WGS sequence"/>
</dbReference>
<dbReference type="SUPFAM" id="SSF53474">
    <property type="entry name" value="alpha/beta-Hydrolases"/>
    <property type="match status" value="1"/>
</dbReference>
<dbReference type="PANTHER" id="PTHR46640">
    <property type="entry name" value="TRIACYLGLYCEROL LIPASE, PUTATIVE (AFU_ORTHOLOGUE AFUA_6G06510)-RELATED"/>
    <property type="match status" value="1"/>
</dbReference>
<evidence type="ECO:0000256" key="2">
    <source>
        <dbReference type="ARBA" id="ARBA00022801"/>
    </source>
</evidence>
<sequence>MLSVMRYPTLALVLGCIGVTVAVPMDLEGRAVAADVFTKLNFFSQYSAAAYCLSNNNSPNTKVTCPQGNCALVEAADTNTLSEFENSINTDVTGFVATDNTNKLIVISFRGSRSVRNWIANIDFGTVATPICADCEAHKGFWNSWKEAEKSVTDALAKARAAHSDYKIIATGHSLGGAIASLAAGVLRSKGTQVDLYTYGAPKVGKKGLAAYLTNGANGATFRVTHLKDPVPKLPPVLLAGYNHVSPEYYVTSGNSALPKASDITVINPWSALKGNEADFGVDVSAHLYYFGHISACEGQEGIEIKKRTEGELDWIVEASAL</sequence>
<feature type="domain" description="Mono-/di-acylglycerol lipase N-terminal" evidence="5">
    <location>
        <begin position="30"/>
        <end position="78"/>
    </location>
</feature>
<evidence type="ECO:0000313" key="6">
    <source>
        <dbReference type="EMBL" id="KAF2003640.1"/>
    </source>
</evidence>
<dbReference type="Pfam" id="PF03893">
    <property type="entry name" value="Lipase3_N"/>
    <property type="match status" value="1"/>
</dbReference>
<dbReference type="OrthoDB" id="426718at2759"/>
<keyword evidence="2 6" id="KW-0378">Hydrolase</keyword>
<dbReference type="Pfam" id="PF01764">
    <property type="entry name" value="Lipase_3"/>
    <property type="match status" value="1"/>
</dbReference>
<feature type="chain" id="PRO_5025501472" evidence="3">
    <location>
        <begin position="23"/>
        <end position="322"/>
    </location>
</feature>
<dbReference type="InterPro" id="IPR029058">
    <property type="entry name" value="AB_hydrolase_fold"/>
</dbReference>
<dbReference type="EMBL" id="ML977571">
    <property type="protein sequence ID" value="KAF2003640.1"/>
    <property type="molecule type" value="Genomic_DNA"/>
</dbReference>
<feature type="signal peptide" evidence="3">
    <location>
        <begin position="1"/>
        <end position="22"/>
    </location>
</feature>
<keyword evidence="7" id="KW-1185">Reference proteome</keyword>
<evidence type="ECO:0000256" key="1">
    <source>
        <dbReference type="ARBA" id="ARBA00022729"/>
    </source>
</evidence>
<organism evidence="6 7">
    <name type="scientific">Amniculicola lignicola CBS 123094</name>
    <dbReference type="NCBI Taxonomy" id="1392246"/>
    <lineage>
        <taxon>Eukaryota</taxon>
        <taxon>Fungi</taxon>
        <taxon>Dikarya</taxon>
        <taxon>Ascomycota</taxon>
        <taxon>Pezizomycotina</taxon>
        <taxon>Dothideomycetes</taxon>
        <taxon>Pleosporomycetidae</taxon>
        <taxon>Pleosporales</taxon>
        <taxon>Amniculicolaceae</taxon>
        <taxon>Amniculicola</taxon>
    </lineage>
</organism>
<evidence type="ECO:0000256" key="3">
    <source>
        <dbReference type="SAM" id="SignalP"/>
    </source>
</evidence>
<dbReference type="GO" id="GO:0016787">
    <property type="term" value="F:hydrolase activity"/>
    <property type="evidence" value="ECO:0007669"/>
    <property type="project" value="UniProtKB-KW"/>
</dbReference>
<dbReference type="InterPro" id="IPR051299">
    <property type="entry name" value="AB_hydrolase_lip/est"/>
</dbReference>
<dbReference type="InterPro" id="IPR002921">
    <property type="entry name" value="Fungal_lipase-type"/>
</dbReference>
<dbReference type="GO" id="GO:0016042">
    <property type="term" value="P:lipid catabolic process"/>
    <property type="evidence" value="ECO:0007669"/>
    <property type="project" value="InterPro"/>
</dbReference>
<dbReference type="InterPro" id="IPR005592">
    <property type="entry name" value="Mono/diacylglycerol_lipase_N"/>
</dbReference>
<reference evidence="6" key="1">
    <citation type="journal article" date="2020" name="Stud. Mycol.">
        <title>101 Dothideomycetes genomes: a test case for predicting lifestyles and emergence of pathogens.</title>
        <authorList>
            <person name="Haridas S."/>
            <person name="Albert R."/>
            <person name="Binder M."/>
            <person name="Bloem J."/>
            <person name="Labutti K."/>
            <person name="Salamov A."/>
            <person name="Andreopoulos B."/>
            <person name="Baker S."/>
            <person name="Barry K."/>
            <person name="Bills G."/>
            <person name="Bluhm B."/>
            <person name="Cannon C."/>
            <person name="Castanera R."/>
            <person name="Culley D."/>
            <person name="Daum C."/>
            <person name="Ezra D."/>
            <person name="Gonzalez J."/>
            <person name="Henrissat B."/>
            <person name="Kuo A."/>
            <person name="Liang C."/>
            <person name="Lipzen A."/>
            <person name="Lutzoni F."/>
            <person name="Magnuson J."/>
            <person name="Mondo S."/>
            <person name="Nolan M."/>
            <person name="Ohm R."/>
            <person name="Pangilinan J."/>
            <person name="Park H.-J."/>
            <person name="Ramirez L."/>
            <person name="Alfaro M."/>
            <person name="Sun H."/>
            <person name="Tritt A."/>
            <person name="Yoshinaga Y."/>
            <person name="Zwiers L.-H."/>
            <person name="Turgeon B."/>
            <person name="Goodwin S."/>
            <person name="Spatafora J."/>
            <person name="Crous P."/>
            <person name="Grigoriev I."/>
        </authorList>
    </citation>
    <scope>NUCLEOTIDE SEQUENCE</scope>
    <source>
        <strain evidence="6">CBS 123094</strain>
    </source>
</reference>
<dbReference type="AlphaFoldDB" id="A0A6A5WNY9"/>
<dbReference type="Gene3D" id="3.40.50.1820">
    <property type="entry name" value="alpha/beta hydrolase"/>
    <property type="match status" value="1"/>
</dbReference>
<accession>A0A6A5WNY9</accession>
<proteinExistence type="predicted"/>
<evidence type="ECO:0000313" key="7">
    <source>
        <dbReference type="Proteomes" id="UP000799779"/>
    </source>
</evidence>
<keyword evidence="1 3" id="KW-0732">Signal</keyword>
<evidence type="ECO:0000259" key="5">
    <source>
        <dbReference type="Pfam" id="PF03893"/>
    </source>
</evidence>